<name>A0ABD2QC79_9PLAT</name>
<feature type="domain" description="PLAT" evidence="2">
    <location>
        <begin position="228"/>
        <end position="281"/>
    </location>
</feature>
<dbReference type="PROSITE" id="PS50095">
    <property type="entry name" value="PLAT"/>
    <property type="match status" value="2"/>
</dbReference>
<dbReference type="EMBL" id="JBJKFK010000426">
    <property type="protein sequence ID" value="KAL3317119.1"/>
    <property type="molecule type" value="Genomic_DNA"/>
</dbReference>
<dbReference type="SUPFAM" id="SSF49723">
    <property type="entry name" value="Lipase/lipooxygenase domain (PLAT/LH2 domain)"/>
    <property type="match status" value="2"/>
</dbReference>
<dbReference type="PANTHER" id="PTHR45901:SF4">
    <property type="entry name" value="PLAT DOMAIN-CONTAINING PROTEIN"/>
    <property type="match status" value="1"/>
</dbReference>
<dbReference type="SMART" id="SM00308">
    <property type="entry name" value="LH2"/>
    <property type="match status" value="1"/>
</dbReference>
<feature type="non-terminal residue" evidence="3">
    <location>
        <position position="281"/>
    </location>
</feature>
<sequence length="281" mass="31755">MMKKKASVAPGLVKKGDRKDWKPDTVEIIDEREALRYIFKCDQWLGMKKGRSLFIDLPAIRDGKQTLNYKSYQVDVKTSDITGAGTDSNVYLCLFGQYGDSGDLWLEKSETHSDPFERNHVDKFTMQLVDLGEIGKCRLWTDNKGIGAAWNCEYVEVSCKVKDLRKVWRFDSGAWFSSSKDDKQISRFIECSSVKVLDSKGNAVEQEQAAELEALSLDSVKSAQPGDIVYTVKITTADEKNAGTNNTVWLILVGQKTHSRPFLMQSEAEVKYFSRGQVDTF</sequence>
<dbReference type="Proteomes" id="UP001626550">
    <property type="component" value="Unassembled WGS sequence"/>
</dbReference>
<accession>A0ABD2QC79</accession>
<reference evidence="3 4" key="1">
    <citation type="submission" date="2024-11" db="EMBL/GenBank/DDBJ databases">
        <title>Adaptive evolution of stress response genes in parasites aligns with host niche diversity.</title>
        <authorList>
            <person name="Hahn C."/>
            <person name="Resl P."/>
        </authorList>
    </citation>
    <scope>NUCLEOTIDE SEQUENCE [LARGE SCALE GENOMIC DNA]</scope>
    <source>
        <strain evidence="3">EGGRZ-B1_66</strain>
        <tissue evidence="3">Body</tissue>
    </source>
</reference>
<organism evidence="3 4">
    <name type="scientific">Cichlidogyrus casuarinus</name>
    <dbReference type="NCBI Taxonomy" id="1844966"/>
    <lineage>
        <taxon>Eukaryota</taxon>
        <taxon>Metazoa</taxon>
        <taxon>Spiralia</taxon>
        <taxon>Lophotrochozoa</taxon>
        <taxon>Platyhelminthes</taxon>
        <taxon>Monogenea</taxon>
        <taxon>Monopisthocotylea</taxon>
        <taxon>Dactylogyridea</taxon>
        <taxon>Ancyrocephalidae</taxon>
        <taxon>Cichlidogyrus</taxon>
    </lineage>
</organism>
<evidence type="ECO:0000313" key="4">
    <source>
        <dbReference type="Proteomes" id="UP001626550"/>
    </source>
</evidence>
<comment type="caution">
    <text evidence="3">The sequence shown here is derived from an EMBL/GenBank/DDBJ whole genome shotgun (WGS) entry which is preliminary data.</text>
</comment>
<dbReference type="Gene3D" id="2.40.180.10">
    <property type="entry name" value="Catalase core domain"/>
    <property type="match status" value="2"/>
</dbReference>
<proteinExistence type="predicted"/>
<dbReference type="InterPro" id="IPR001024">
    <property type="entry name" value="PLAT/LH2_dom"/>
</dbReference>
<comment type="caution">
    <text evidence="1">Lacks conserved residue(s) required for the propagation of feature annotation.</text>
</comment>
<dbReference type="InterPro" id="IPR052970">
    <property type="entry name" value="Inner_ear_hair_cell_LOXHD"/>
</dbReference>
<protein>
    <submittedName>
        <fullName evidence="3">Lipoxygenase y domain-containing protein 1</fullName>
    </submittedName>
</protein>
<gene>
    <name evidence="3" type="primary">LOXHD1_1</name>
    <name evidence="3" type="ORF">Ciccas_004226</name>
</gene>
<keyword evidence="4" id="KW-1185">Reference proteome</keyword>
<dbReference type="CDD" id="cd01756">
    <property type="entry name" value="PLAT_repeat"/>
    <property type="match status" value="1"/>
</dbReference>
<evidence type="ECO:0000259" key="2">
    <source>
        <dbReference type="PROSITE" id="PS50095"/>
    </source>
</evidence>
<dbReference type="PANTHER" id="PTHR45901">
    <property type="entry name" value="PROTEIN CBG12474"/>
    <property type="match status" value="1"/>
</dbReference>
<evidence type="ECO:0000256" key="1">
    <source>
        <dbReference type="PROSITE-ProRule" id="PRU00152"/>
    </source>
</evidence>
<dbReference type="InterPro" id="IPR036392">
    <property type="entry name" value="PLAT/LH2_dom_sf"/>
</dbReference>
<evidence type="ECO:0000313" key="3">
    <source>
        <dbReference type="EMBL" id="KAL3317119.1"/>
    </source>
</evidence>
<feature type="domain" description="PLAT" evidence="2">
    <location>
        <begin position="70"/>
        <end position="190"/>
    </location>
</feature>
<dbReference type="Pfam" id="PF01477">
    <property type="entry name" value="PLAT"/>
    <property type="match status" value="1"/>
</dbReference>
<dbReference type="AlphaFoldDB" id="A0ABD2QC79"/>